<feature type="transmembrane region" description="Helical" evidence="2">
    <location>
        <begin position="35"/>
        <end position="56"/>
    </location>
</feature>
<dbReference type="EMBL" id="CP100355">
    <property type="protein sequence ID" value="UTF54102.1"/>
    <property type="molecule type" value="Genomic_DNA"/>
</dbReference>
<dbReference type="AlphaFoldDB" id="A0A9E7SVL0"/>
<keyword evidence="4" id="KW-1185">Reference proteome</keyword>
<gene>
    <name evidence="3" type="ORF">NGM29_02115</name>
</gene>
<dbReference type="GeneID" id="73288803"/>
<dbReference type="KEGG" id="sawl:NGM29_02115"/>
<keyword evidence="2" id="KW-0472">Membrane</keyword>
<name>A0A9E7SVL0_9EURY</name>
<feature type="transmembrane region" description="Helical" evidence="2">
    <location>
        <begin position="7"/>
        <end position="29"/>
    </location>
</feature>
<sequence>MKNPGILWMLQVGLGLSLSGPMFVAGAIFVTDGRYLFGGFVFVCGLAALFAPNLLLRRVGGPRTWIGRLTGGSRTWIRRRTPSRTDESSVESEGGDSRAESAEDGTTETSGVLTRLRNR</sequence>
<dbReference type="Proteomes" id="UP001056855">
    <property type="component" value="Chromosome"/>
</dbReference>
<evidence type="ECO:0000313" key="3">
    <source>
        <dbReference type="EMBL" id="UTF54102.1"/>
    </source>
</evidence>
<keyword evidence="2" id="KW-0812">Transmembrane</keyword>
<evidence type="ECO:0000313" key="4">
    <source>
        <dbReference type="Proteomes" id="UP001056855"/>
    </source>
</evidence>
<dbReference type="RefSeq" id="WP_254158609.1">
    <property type="nucleotide sequence ID" value="NZ_CP100355.1"/>
</dbReference>
<organism evidence="3 4">
    <name type="scientific">Natronosalvus rutilus</name>
    <dbReference type="NCBI Taxonomy" id="2953753"/>
    <lineage>
        <taxon>Archaea</taxon>
        <taxon>Methanobacteriati</taxon>
        <taxon>Methanobacteriota</taxon>
        <taxon>Stenosarchaea group</taxon>
        <taxon>Halobacteria</taxon>
        <taxon>Halobacteriales</taxon>
        <taxon>Natrialbaceae</taxon>
        <taxon>Natronosalvus</taxon>
    </lineage>
</organism>
<evidence type="ECO:0000256" key="2">
    <source>
        <dbReference type="SAM" id="Phobius"/>
    </source>
</evidence>
<feature type="region of interest" description="Disordered" evidence="1">
    <location>
        <begin position="77"/>
        <end position="119"/>
    </location>
</feature>
<protein>
    <submittedName>
        <fullName evidence="3">Uncharacterized protein</fullName>
    </submittedName>
</protein>
<evidence type="ECO:0000256" key="1">
    <source>
        <dbReference type="SAM" id="MobiDB-lite"/>
    </source>
</evidence>
<reference evidence="3" key="1">
    <citation type="submission" date="2022-06" db="EMBL/GenBank/DDBJ databases">
        <title>Diverse halophilic archaea isolated from saline environments.</title>
        <authorList>
            <person name="Cui H.-L."/>
        </authorList>
    </citation>
    <scope>NUCLEOTIDE SEQUENCE</scope>
    <source>
        <strain evidence="3">WLHS1</strain>
    </source>
</reference>
<accession>A0A9E7SVL0</accession>
<proteinExistence type="predicted"/>
<keyword evidence="2" id="KW-1133">Transmembrane helix</keyword>